<dbReference type="Proteomes" id="UP000202176">
    <property type="component" value="Segment"/>
</dbReference>
<dbReference type="Pfam" id="PF01391">
    <property type="entry name" value="Collagen"/>
    <property type="match status" value="1"/>
</dbReference>
<dbReference type="GO" id="GO:0005615">
    <property type="term" value="C:extracellular space"/>
    <property type="evidence" value="ECO:0007669"/>
    <property type="project" value="TreeGrafter"/>
</dbReference>
<dbReference type="RefSeq" id="YP_009001331.1">
    <property type="nucleotide sequence ID" value="NC_023423.1"/>
</dbReference>
<protein>
    <submittedName>
        <fullName evidence="2">Collagen triple helix repeat protein</fullName>
    </submittedName>
</protein>
<evidence type="ECO:0000313" key="3">
    <source>
        <dbReference type="Proteomes" id="UP000202176"/>
    </source>
</evidence>
<dbReference type="PANTHER" id="PTHR24023:SF1095">
    <property type="entry name" value="EGF-LIKE DOMAIN-CONTAINING PROTEIN"/>
    <property type="match status" value="1"/>
</dbReference>
<dbReference type="InterPro" id="IPR050149">
    <property type="entry name" value="Collagen_superfamily"/>
</dbReference>
<dbReference type="PANTHER" id="PTHR24023">
    <property type="entry name" value="COLLAGEN ALPHA"/>
    <property type="match status" value="1"/>
</dbReference>
<evidence type="ECO:0000256" key="1">
    <source>
        <dbReference type="SAM" id="MobiDB-lite"/>
    </source>
</evidence>
<organism evidence="2 3">
    <name type="scientific">Pithovirus sibericum</name>
    <dbReference type="NCBI Taxonomy" id="1450746"/>
    <lineage>
        <taxon>Viruses</taxon>
        <taxon>Pithoviruses</taxon>
        <taxon>Orthopithovirinae</taxon>
        <taxon>Alphapithovirus</taxon>
        <taxon>Alphapithovirus sibericum</taxon>
    </lineage>
</organism>
<dbReference type="GO" id="GO:0030020">
    <property type="term" value="F:extracellular matrix structural constituent conferring tensile strength"/>
    <property type="evidence" value="ECO:0007669"/>
    <property type="project" value="TreeGrafter"/>
</dbReference>
<dbReference type="EMBL" id="KF740664">
    <property type="protein sequence ID" value="AHH01996.1"/>
    <property type="molecule type" value="Genomic_DNA"/>
</dbReference>
<sequence>MSFRKVFIQTCPSSPQLNIVERELVSGPTGPTGPEGPKGETGPIGFTGPTGPDGTVGLIGPIGETGVTGQRGNTGPIGATGQKGEIGPMGATGQTGMTGFTGPTGAMGLTGPTGMTGATGEIGQTGNVGFVGPTGPTGNIGEIGATGTQGIGGETGPVGPQGPPGATGLTGQGVEPEAFSGLVTDFTATGITSISSFTARFPNSNFSPSGFQVPIVPGVLNYYFLNAESVFVSDVLVGQGYTLEIYNFTANTVVIAESFTSDSNLTNISRTLSINEFLPLVPGNIYGIRVIPLGGISSVEFTVIQFSGFLVR</sequence>
<gene>
    <name evidence="2" type="ORF">pv_430</name>
</gene>
<dbReference type="GeneID" id="18266457"/>
<dbReference type="GO" id="GO:0030198">
    <property type="term" value="P:extracellular matrix organization"/>
    <property type="evidence" value="ECO:0007669"/>
    <property type="project" value="TreeGrafter"/>
</dbReference>
<feature type="region of interest" description="Disordered" evidence="1">
    <location>
        <begin position="24"/>
        <end position="48"/>
    </location>
</feature>
<accession>W5S5J4</accession>
<dbReference type="KEGG" id="vg:18266457"/>
<evidence type="ECO:0000313" key="2">
    <source>
        <dbReference type="EMBL" id="AHH01996.1"/>
    </source>
</evidence>
<dbReference type="InterPro" id="IPR008160">
    <property type="entry name" value="Collagen"/>
</dbReference>
<reference evidence="2 3" key="1">
    <citation type="journal article" date="2014" name="Proc. Natl. Acad. Sci. U.S.A.">
        <title>Thirty-thousand-year-old distant relative of giant icosahedral DNA viruses with a pandoravirus morphology.</title>
        <authorList>
            <person name="Legendre M."/>
            <person name="Bartoli J."/>
            <person name="Shmakova L."/>
            <person name="Jeudy S."/>
            <person name="Labadie K."/>
            <person name="Adrait A."/>
            <person name="Lescot M."/>
            <person name="Poirot O."/>
            <person name="Bertaux L."/>
            <person name="Bruley C."/>
            <person name="Coute Y."/>
            <person name="Rivkina E."/>
            <person name="Abergel C."/>
            <person name="Claverie J.M."/>
        </authorList>
    </citation>
    <scope>NUCLEOTIDE SEQUENCE [LARGE SCALE GENOMIC DNA]</scope>
    <source>
        <strain evidence="2">P1084-T</strain>
    </source>
</reference>
<proteinExistence type="predicted"/>
<name>W5S5J4_9VIRU</name>
<feature type="region of interest" description="Disordered" evidence="1">
    <location>
        <begin position="66"/>
        <end position="87"/>
    </location>
</feature>
<keyword evidence="2" id="KW-0176">Collagen</keyword>
<dbReference type="GO" id="GO:0031012">
    <property type="term" value="C:extracellular matrix"/>
    <property type="evidence" value="ECO:0007669"/>
    <property type="project" value="TreeGrafter"/>
</dbReference>
<keyword evidence="3" id="KW-1185">Reference proteome</keyword>